<evidence type="ECO:0000256" key="2">
    <source>
        <dbReference type="ARBA" id="ARBA00013064"/>
    </source>
</evidence>
<proteinExistence type="inferred from homology"/>
<dbReference type="Gene3D" id="3.40.50.2300">
    <property type="match status" value="1"/>
</dbReference>
<dbReference type="SUPFAM" id="SSF52788">
    <property type="entry name" value="Phosphotyrosine protein phosphatases I"/>
    <property type="match status" value="1"/>
</dbReference>
<evidence type="ECO:0000256" key="4">
    <source>
        <dbReference type="ARBA" id="ARBA00022912"/>
    </source>
</evidence>
<feature type="active site" evidence="6">
    <location>
        <position position="37"/>
    </location>
</feature>
<evidence type="ECO:0000313" key="8">
    <source>
        <dbReference type="EMBL" id="MBF1165739.1"/>
    </source>
</evidence>
<comment type="similarity">
    <text evidence="1">Belongs to the low molecular weight phosphotyrosine protein phosphatase family.</text>
</comment>
<dbReference type="InterPro" id="IPR017867">
    <property type="entry name" value="Tyr_phospatase_low_mol_wt"/>
</dbReference>
<dbReference type="AlphaFoldDB" id="A0A930BTE1"/>
<name>A0A930BTE1_9RHOO</name>
<feature type="active site" description="Nucleophile" evidence="6">
    <location>
        <position position="31"/>
    </location>
</feature>
<dbReference type="Pfam" id="PF01451">
    <property type="entry name" value="LMWPc"/>
    <property type="match status" value="1"/>
</dbReference>
<comment type="caution">
    <text evidence="8">The sequence shown here is derived from an EMBL/GenBank/DDBJ whole genome shotgun (WGS) entry which is preliminary data.</text>
</comment>
<dbReference type="PRINTS" id="PR00719">
    <property type="entry name" value="LMWPTPASE"/>
</dbReference>
<feature type="domain" description="Phosphotyrosine protein phosphatase I" evidence="7">
    <location>
        <begin position="25"/>
        <end position="162"/>
    </location>
</feature>
<sequence>MLLGETEYLAGRINQFLQPDLAATQRLVFVCLGNINRSAFAEGVATANGLATASIGLSTSTGNPAFHMAIDTARHFGIDLQAHRATDFTDYEYRPGDLLLAMEIRHAHRLASQGIPPQAIALLGHWATPHRIHIHDPHTLSSAYFRTCFSLIHSAVRELAMDCRSTGSPCVAS</sequence>
<gene>
    <name evidence="8" type="ORF">HXL68_11970</name>
</gene>
<evidence type="ECO:0000313" key="9">
    <source>
        <dbReference type="Proteomes" id="UP000718593"/>
    </source>
</evidence>
<evidence type="ECO:0000256" key="5">
    <source>
        <dbReference type="ARBA" id="ARBA00051722"/>
    </source>
</evidence>
<evidence type="ECO:0000259" key="7">
    <source>
        <dbReference type="SMART" id="SM00226"/>
    </source>
</evidence>
<dbReference type="EC" id="3.1.3.48" evidence="2"/>
<keyword evidence="3" id="KW-0378">Hydrolase</keyword>
<evidence type="ECO:0000256" key="3">
    <source>
        <dbReference type="ARBA" id="ARBA00022801"/>
    </source>
</evidence>
<evidence type="ECO:0000256" key="6">
    <source>
        <dbReference type="PIRSR" id="PIRSR617867-1"/>
    </source>
</evidence>
<dbReference type="EMBL" id="JABZMI010000266">
    <property type="protein sequence ID" value="MBF1165739.1"/>
    <property type="molecule type" value="Genomic_DNA"/>
</dbReference>
<dbReference type="PANTHER" id="PTHR11717">
    <property type="entry name" value="LOW MOLECULAR WEIGHT PROTEIN TYROSINE PHOSPHATASE"/>
    <property type="match status" value="1"/>
</dbReference>
<accession>A0A930BTE1</accession>
<dbReference type="Proteomes" id="UP000718593">
    <property type="component" value="Unassembled WGS sequence"/>
</dbReference>
<keyword evidence="4" id="KW-0904">Protein phosphatase</keyword>
<dbReference type="InterPro" id="IPR036196">
    <property type="entry name" value="Ptyr_pPase_sf"/>
</dbReference>
<reference evidence="8" key="1">
    <citation type="submission" date="2020-04" db="EMBL/GenBank/DDBJ databases">
        <title>Deep metagenomics examines the oral microbiome during advanced dental caries in children, revealing novel taxa and co-occurrences with host molecules.</title>
        <authorList>
            <person name="Baker J.L."/>
            <person name="Morton J.T."/>
            <person name="Dinis M."/>
            <person name="Alvarez R."/>
            <person name="Tran N.C."/>
            <person name="Knight R."/>
            <person name="Edlund A."/>
        </authorList>
    </citation>
    <scope>NUCLEOTIDE SEQUENCE</scope>
    <source>
        <strain evidence="8">JCVI_32_bin.24</strain>
    </source>
</reference>
<evidence type="ECO:0000256" key="1">
    <source>
        <dbReference type="ARBA" id="ARBA00011063"/>
    </source>
</evidence>
<organism evidence="8 9">
    <name type="scientific">Dechloromonas agitata</name>
    <dbReference type="NCBI Taxonomy" id="73030"/>
    <lineage>
        <taxon>Bacteria</taxon>
        <taxon>Pseudomonadati</taxon>
        <taxon>Pseudomonadota</taxon>
        <taxon>Betaproteobacteria</taxon>
        <taxon>Rhodocyclales</taxon>
        <taxon>Azonexaceae</taxon>
        <taxon>Dechloromonas</taxon>
    </lineage>
</organism>
<dbReference type="PANTHER" id="PTHR11717:SF31">
    <property type="entry name" value="LOW MOLECULAR WEIGHT PROTEIN-TYROSINE-PHOSPHATASE ETP-RELATED"/>
    <property type="match status" value="1"/>
</dbReference>
<dbReference type="GO" id="GO:0004725">
    <property type="term" value="F:protein tyrosine phosphatase activity"/>
    <property type="evidence" value="ECO:0007669"/>
    <property type="project" value="UniProtKB-EC"/>
</dbReference>
<comment type="catalytic activity">
    <reaction evidence="5">
        <text>O-phospho-L-tyrosyl-[protein] + H2O = L-tyrosyl-[protein] + phosphate</text>
        <dbReference type="Rhea" id="RHEA:10684"/>
        <dbReference type="Rhea" id="RHEA-COMP:10136"/>
        <dbReference type="Rhea" id="RHEA-COMP:20101"/>
        <dbReference type="ChEBI" id="CHEBI:15377"/>
        <dbReference type="ChEBI" id="CHEBI:43474"/>
        <dbReference type="ChEBI" id="CHEBI:46858"/>
        <dbReference type="ChEBI" id="CHEBI:61978"/>
        <dbReference type="EC" id="3.1.3.48"/>
    </reaction>
</comment>
<dbReference type="InterPro" id="IPR050438">
    <property type="entry name" value="LMW_PTPase"/>
</dbReference>
<protein>
    <recommendedName>
        <fullName evidence="2">protein-tyrosine-phosphatase</fullName>
        <ecNumber evidence="2">3.1.3.48</ecNumber>
    </recommendedName>
</protein>
<dbReference type="InterPro" id="IPR023485">
    <property type="entry name" value="Ptyr_pPase"/>
</dbReference>
<dbReference type="SMART" id="SM00226">
    <property type="entry name" value="LMWPc"/>
    <property type="match status" value="1"/>
</dbReference>
<feature type="active site" description="Proton donor" evidence="6">
    <location>
        <position position="136"/>
    </location>
</feature>